<accession>A0A3N4JTW5</accession>
<keyword evidence="1" id="KW-0812">Transmembrane</keyword>
<keyword evidence="1" id="KW-1133">Transmembrane helix</keyword>
<protein>
    <submittedName>
        <fullName evidence="2">Uncharacterized protein</fullName>
    </submittedName>
</protein>
<dbReference type="Proteomes" id="UP000276215">
    <property type="component" value="Unassembled WGS sequence"/>
</dbReference>
<evidence type="ECO:0000313" key="3">
    <source>
        <dbReference type="Proteomes" id="UP000276215"/>
    </source>
</evidence>
<dbReference type="EMBL" id="ML120380">
    <property type="protein sequence ID" value="RPB00459.1"/>
    <property type="molecule type" value="Genomic_DNA"/>
</dbReference>
<gene>
    <name evidence="2" type="ORF">L873DRAFT_817328</name>
</gene>
<evidence type="ECO:0000256" key="1">
    <source>
        <dbReference type="SAM" id="Phobius"/>
    </source>
</evidence>
<sequence length="170" mass="19272">MTGTLGAISPRIPVARSGFIFAPAVWWVLAFKRSINLNDPRNRIPTKTSSPSVPPAITSSLSTHPHLLGQRFRNREAGLVEALFNCVRSSDEGERRWYRKELRYNLTILYFLVEVLSAMARMQKGQCWEWTNELSCLVTGLLICWEIVVCWDSWQSLTLGLSCVQAGHYG</sequence>
<organism evidence="2 3">
    <name type="scientific">Choiromyces venosus 120613-1</name>
    <dbReference type="NCBI Taxonomy" id="1336337"/>
    <lineage>
        <taxon>Eukaryota</taxon>
        <taxon>Fungi</taxon>
        <taxon>Dikarya</taxon>
        <taxon>Ascomycota</taxon>
        <taxon>Pezizomycotina</taxon>
        <taxon>Pezizomycetes</taxon>
        <taxon>Pezizales</taxon>
        <taxon>Tuberaceae</taxon>
        <taxon>Choiromyces</taxon>
    </lineage>
</organism>
<name>A0A3N4JTW5_9PEZI</name>
<keyword evidence="3" id="KW-1185">Reference proteome</keyword>
<evidence type="ECO:0000313" key="2">
    <source>
        <dbReference type="EMBL" id="RPB00459.1"/>
    </source>
</evidence>
<keyword evidence="1" id="KW-0472">Membrane</keyword>
<feature type="transmembrane region" description="Helical" evidence="1">
    <location>
        <begin position="12"/>
        <end position="31"/>
    </location>
</feature>
<proteinExistence type="predicted"/>
<reference evidence="2 3" key="1">
    <citation type="journal article" date="2018" name="Nat. Ecol. Evol.">
        <title>Pezizomycetes genomes reveal the molecular basis of ectomycorrhizal truffle lifestyle.</title>
        <authorList>
            <person name="Murat C."/>
            <person name="Payen T."/>
            <person name="Noel B."/>
            <person name="Kuo A."/>
            <person name="Morin E."/>
            <person name="Chen J."/>
            <person name="Kohler A."/>
            <person name="Krizsan K."/>
            <person name="Balestrini R."/>
            <person name="Da Silva C."/>
            <person name="Montanini B."/>
            <person name="Hainaut M."/>
            <person name="Levati E."/>
            <person name="Barry K.W."/>
            <person name="Belfiori B."/>
            <person name="Cichocki N."/>
            <person name="Clum A."/>
            <person name="Dockter R.B."/>
            <person name="Fauchery L."/>
            <person name="Guy J."/>
            <person name="Iotti M."/>
            <person name="Le Tacon F."/>
            <person name="Lindquist E.A."/>
            <person name="Lipzen A."/>
            <person name="Malagnac F."/>
            <person name="Mello A."/>
            <person name="Molinier V."/>
            <person name="Miyauchi S."/>
            <person name="Poulain J."/>
            <person name="Riccioni C."/>
            <person name="Rubini A."/>
            <person name="Sitrit Y."/>
            <person name="Splivallo R."/>
            <person name="Traeger S."/>
            <person name="Wang M."/>
            <person name="Zifcakova L."/>
            <person name="Wipf D."/>
            <person name="Zambonelli A."/>
            <person name="Paolocci F."/>
            <person name="Nowrousian M."/>
            <person name="Ottonello S."/>
            <person name="Baldrian P."/>
            <person name="Spatafora J.W."/>
            <person name="Henrissat B."/>
            <person name="Nagy L.G."/>
            <person name="Aury J.M."/>
            <person name="Wincker P."/>
            <person name="Grigoriev I.V."/>
            <person name="Bonfante P."/>
            <person name="Martin F.M."/>
        </authorList>
    </citation>
    <scope>NUCLEOTIDE SEQUENCE [LARGE SCALE GENOMIC DNA]</scope>
    <source>
        <strain evidence="2 3">120613-1</strain>
    </source>
</reference>
<dbReference type="AlphaFoldDB" id="A0A3N4JTW5"/>
<dbReference type="OrthoDB" id="18234at2759"/>